<gene>
    <name evidence="1" type="ORF">K503DRAFT_772907</name>
</gene>
<keyword evidence="2" id="KW-1185">Reference proteome</keyword>
<dbReference type="EMBL" id="KV448448">
    <property type="protein sequence ID" value="OAX36016.1"/>
    <property type="molecule type" value="Genomic_DNA"/>
</dbReference>
<name>A0A1B7MTT9_9AGAM</name>
<organism evidence="1 2">
    <name type="scientific">Rhizopogon vinicolor AM-OR11-026</name>
    <dbReference type="NCBI Taxonomy" id="1314800"/>
    <lineage>
        <taxon>Eukaryota</taxon>
        <taxon>Fungi</taxon>
        <taxon>Dikarya</taxon>
        <taxon>Basidiomycota</taxon>
        <taxon>Agaricomycotina</taxon>
        <taxon>Agaricomycetes</taxon>
        <taxon>Agaricomycetidae</taxon>
        <taxon>Boletales</taxon>
        <taxon>Suillineae</taxon>
        <taxon>Rhizopogonaceae</taxon>
        <taxon>Rhizopogon</taxon>
    </lineage>
</organism>
<feature type="non-terminal residue" evidence="1">
    <location>
        <position position="1"/>
    </location>
</feature>
<reference evidence="1 2" key="1">
    <citation type="submission" date="2016-06" db="EMBL/GenBank/DDBJ databases">
        <title>Comparative genomics of the ectomycorrhizal sister species Rhizopogon vinicolor and Rhizopogon vesiculosus (Basidiomycota: Boletales) reveals a divergence of the mating type B locus.</title>
        <authorList>
            <consortium name="DOE Joint Genome Institute"/>
            <person name="Mujic A.B."/>
            <person name="Kuo A."/>
            <person name="Tritt A."/>
            <person name="Lipzen A."/>
            <person name="Chen C."/>
            <person name="Johnson J."/>
            <person name="Sharma A."/>
            <person name="Barry K."/>
            <person name="Grigoriev I.V."/>
            <person name="Spatafora J.W."/>
        </authorList>
    </citation>
    <scope>NUCLEOTIDE SEQUENCE [LARGE SCALE GENOMIC DNA]</scope>
    <source>
        <strain evidence="1 2">AM-OR11-026</strain>
    </source>
</reference>
<dbReference type="InParanoid" id="A0A1B7MTT9"/>
<dbReference type="AlphaFoldDB" id="A0A1B7MTT9"/>
<dbReference type="Proteomes" id="UP000092154">
    <property type="component" value="Unassembled WGS sequence"/>
</dbReference>
<proteinExistence type="predicted"/>
<sequence>SSANCHHAKFPHTLGPGRGSVFMFVTNTFGRMRLDVSRGLLVMKSDQVHVMRCGDSRRDMKCGGLHDWFDADSKNCSTATRHSIT</sequence>
<evidence type="ECO:0000313" key="1">
    <source>
        <dbReference type="EMBL" id="OAX36016.1"/>
    </source>
</evidence>
<protein>
    <submittedName>
        <fullName evidence="1">Uncharacterized protein</fullName>
    </submittedName>
</protein>
<accession>A0A1B7MTT9</accession>
<evidence type="ECO:0000313" key="2">
    <source>
        <dbReference type="Proteomes" id="UP000092154"/>
    </source>
</evidence>